<dbReference type="AlphaFoldDB" id="A0A238YAX1"/>
<dbReference type="Proteomes" id="UP000198324">
    <property type="component" value="Unassembled WGS sequence"/>
</dbReference>
<evidence type="ECO:0000313" key="1">
    <source>
        <dbReference type="EMBL" id="SNR68102.1"/>
    </source>
</evidence>
<dbReference type="OrthoDB" id="5420779at2"/>
<dbReference type="RefSeq" id="WP_089271965.1">
    <property type="nucleotide sequence ID" value="NZ_FZOC01000001.1"/>
</dbReference>
<keyword evidence="2" id="KW-1185">Reference proteome</keyword>
<name>A0A238YAX1_9BACT</name>
<gene>
    <name evidence="1" type="ORF">SAMN04488503_0826</name>
</gene>
<evidence type="ECO:0000313" key="2">
    <source>
        <dbReference type="Proteomes" id="UP000198324"/>
    </source>
</evidence>
<proteinExistence type="predicted"/>
<organism evidence="1 2">
    <name type="scientific">Humidesulfovibrio mexicanus</name>
    <dbReference type="NCBI Taxonomy" id="147047"/>
    <lineage>
        <taxon>Bacteria</taxon>
        <taxon>Pseudomonadati</taxon>
        <taxon>Thermodesulfobacteriota</taxon>
        <taxon>Desulfovibrionia</taxon>
        <taxon>Desulfovibrionales</taxon>
        <taxon>Desulfovibrionaceae</taxon>
        <taxon>Humidesulfovibrio</taxon>
    </lineage>
</organism>
<dbReference type="EMBL" id="FZOC01000001">
    <property type="protein sequence ID" value="SNR68102.1"/>
    <property type="molecule type" value="Genomic_DNA"/>
</dbReference>
<reference evidence="1 2" key="1">
    <citation type="submission" date="2017-06" db="EMBL/GenBank/DDBJ databases">
        <authorList>
            <person name="Kim H.J."/>
            <person name="Triplett B.A."/>
        </authorList>
    </citation>
    <scope>NUCLEOTIDE SEQUENCE [LARGE SCALE GENOMIC DNA]</scope>
    <source>
        <strain evidence="1 2">DSM 13116</strain>
    </source>
</reference>
<sequence length="85" mass="10085">MKDELGVYYYPAPQHPEARMYVRKYAGRVEFRMWHRDDTTVWDKHQWLPYAVIEQAAAMFKASGKETDPASLYDISVAERLLMEE</sequence>
<accession>A0A238YAX1</accession>
<protein>
    <submittedName>
        <fullName evidence="1">Uncharacterized protein</fullName>
    </submittedName>
</protein>